<dbReference type="PANTHER" id="PTHR12428:SF14">
    <property type="entry name" value="ALBINO3-LIKE PROTEIN 1, CHLOROPLASTIC"/>
    <property type="match status" value="1"/>
</dbReference>
<dbReference type="Pfam" id="PF02096">
    <property type="entry name" value="60KD_IMP"/>
    <property type="match status" value="1"/>
</dbReference>
<name>A0A7S3NMM5_9STRA</name>
<dbReference type="PANTHER" id="PTHR12428">
    <property type="entry name" value="OXA1"/>
    <property type="match status" value="1"/>
</dbReference>
<evidence type="ECO:0000256" key="1">
    <source>
        <dbReference type="ARBA" id="ARBA00004141"/>
    </source>
</evidence>
<dbReference type="GO" id="GO:0032977">
    <property type="term" value="F:membrane insertase activity"/>
    <property type="evidence" value="ECO:0007669"/>
    <property type="project" value="InterPro"/>
</dbReference>
<evidence type="ECO:0000313" key="9">
    <source>
        <dbReference type="EMBL" id="CAE0370234.1"/>
    </source>
</evidence>
<accession>A0A7S3NMM5</accession>
<dbReference type="EMBL" id="HBIJ01016500">
    <property type="protein sequence ID" value="CAE0370234.1"/>
    <property type="molecule type" value="Transcribed_RNA"/>
</dbReference>
<sequence>MKRTLLVALWLLRPITGLRSMNCRSVNSRRRLRSSTKMLAGPVADIVIQSSYSFSNSLEVNELFAIHDSVMNTLTIAAIQGRTCVEDTGWWCTAQNGFESLMVKLHGIVEGPLGIKENTYGWTIILFTFLCRMLTFPLNYISYASSDRVKALKPYMEKIKERYAEDQTAQNIATAKLYEMSATNPLAGCLPSIAQIPVFIFLYRSVLNLAFENELNEPFFWLPSLEGPTFDAGRGIGWLTENWVDGTPSLGWHDTLCYLLVPIALVITQSLSMQIMQPPVDPNDEGAVRTQRILKYLPLMIGWFSANVPAGLGLYWMTSNLVSVGSSVATKAYLKANPPELDIKLADLGLDDGSAGVKLPNTIEEAIAEAKINAAPDRTPRRPGLVSIARVDLDLVNSNLEAFPSRVQNIPSSPSLPSSTTAVSNNNDDDEVSIETPTAKESSSEEVTAR</sequence>
<protein>
    <recommendedName>
        <fullName evidence="8">Membrane insertase YidC/Oxa/ALB C-terminal domain-containing protein</fullName>
    </recommendedName>
</protein>
<organism evidence="9">
    <name type="scientific">Aureoumbra lagunensis</name>
    <dbReference type="NCBI Taxonomy" id="44058"/>
    <lineage>
        <taxon>Eukaryota</taxon>
        <taxon>Sar</taxon>
        <taxon>Stramenopiles</taxon>
        <taxon>Ochrophyta</taxon>
        <taxon>Pelagophyceae</taxon>
        <taxon>Pelagomonadales</taxon>
        <taxon>Aureoumbra</taxon>
    </lineage>
</organism>
<dbReference type="InterPro" id="IPR047196">
    <property type="entry name" value="YidC_ALB_C"/>
</dbReference>
<dbReference type="GO" id="GO:0016020">
    <property type="term" value="C:membrane"/>
    <property type="evidence" value="ECO:0007669"/>
    <property type="project" value="UniProtKB-SubCell"/>
</dbReference>
<dbReference type="InterPro" id="IPR028055">
    <property type="entry name" value="YidC/Oxa/ALB_C"/>
</dbReference>
<keyword evidence="7" id="KW-0732">Signal</keyword>
<comment type="subcellular location">
    <subcellularLocation>
        <location evidence="1 5">Membrane</location>
        <topology evidence="1 5">Multi-pass membrane protein</topology>
    </subcellularLocation>
</comment>
<evidence type="ECO:0000259" key="8">
    <source>
        <dbReference type="Pfam" id="PF02096"/>
    </source>
</evidence>
<feature type="signal peptide" evidence="7">
    <location>
        <begin position="1"/>
        <end position="20"/>
    </location>
</feature>
<evidence type="ECO:0000256" key="3">
    <source>
        <dbReference type="ARBA" id="ARBA00022989"/>
    </source>
</evidence>
<keyword evidence="3" id="KW-1133">Transmembrane helix</keyword>
<evidence type="ECO:0000256" key="4">
    <source>
        <dbReference type="ARBA" id="ARBA00023136"/>
    </source>
</evidence>
<dbReference type="NCBIfam" id="TIGR03592">
    <property type="entry name" value="yidC_oxa1_cterm"/>
    <property type="match status" value="1"/>
</dbReference>
<comment type="similarity">
    <text evidence="5">Belongs to the OXA1/ALB3/YidC family.</text>
</comment>
<reference evidence="9" key="1">
    <citation type="submission" date="2021-01" db="EMBL/GenBank/DDBJ databases">
        <authorList>
            <person name="Corre E."/>
            <person name="Pelletier E."/>
            <person name="Niang G."/>
            <person name="Scheremetjew M."/>
            <person name="Finn R."/>
            <person name="Kale V."/>
            <person name="Holt S."/>
            <person name="Cochrane G."/>
            <person name="Meng A."/>
            <person name="Brown T."/>
            <person name="Cohen L."/>
        </authorList>
    </citation>
    <scope>NUCLEOTIDE SEQUENCE</scope>
    <source>
        <strain evidence="9">CCMP1510</strain>
    </source>
</reference>
<keyword evidence="2 5" id="KW-0812">Transmembrane</keyword>
<feature type="domain" description="Membrane insertase YidC/Oxa/ALB C-terminal" evidence="8">
    <location>
        <begin position="120"/>
        <end position="330"/>
    </location>
</feature>
<dbReference type="GO" id="GO:0051205">
    <property type="term" value="P:protein insertion into membrane"/>
    <property type="evidence" value="ECO:0007669"/>
    <property type="project" value="TreeGrafter"/>
</dbReference>
<dbReference type="CDD" id="cd20070">
    <property type="entry name" value="5TM_YidC_Alb3"/>
    <property type="match status" value="1"/>
</dbReference>
<evidence type="ECO:0000256" key="7">
    <source>
        <dbReference type="SAM" id="SignalP"/>
    </source>
</evidence>
<proteinExistence type="inferred from homology"/>
<keyword evidence="4" id="KW-0472">Membrane</keyword>
<dbReference type="InterPro" id="IPR001708">
    <property type="entry name" value="YidC/ALB3/OXA1/COX18"/>
</dbReference>
<feature type="chain" id="PRO_5030923685" description="Membrane insertase YidC/Oxa/ALB C-terminal domain-containing protein" evidence="7">
    <location>
        <begin position="21"/>
        <end position="450"/>
    </location>
</feature>
<feature type="region of interest" description="Disordered" evidence="6">
    <location>
        <begin position="406"/>
        <end position="450"/>
    </location>
</feature>
<dbReference type="AlphaFoldDB" id="A0A7S3NMM5"/>
<evidence type="ECO:0000256" key="5">
    <source>
        <dbReference type="RuleBase" id="RU003945"/>
    </source>
</evidence>
<evidence type="ECO:0000256" key="2">
    <source>
        <dbReference type="ARBA" id="ARBA00022692"/>
    </source>
</evidence>
<gene>
    <name evidence="9" type="ORF">ALAG00032_LOCUS10998</name>
</gene>
<evidence type="ECO:0000256" key="6">
    <source>
        <dbReference type="SAM" id="MobiDB-lite"/>
    </source>
</evidence>